<dbReference type="Proteomes" id="UP001058267">
    <property type="component" value="Chromosome"/>
</dbReference>
<evidence type="ECO:0000313" key="2">
    <source>
        <dbReference type="Proteomes" id="UP001058267"/>
    </source>
</evidence>
<accession>A0ABY5VAD4</accession>
<protein>
    <recommendedName>
        <fullName evidence="3">Lipoprotein</fullName>
    </recommendedName>
</protein>
<proteinExistence type="predicted"/>
<sequence>MKKFIPFILAVSLFAGCLGRRTPDSAADATVADFSIPEANAKPDPAGEGSDAGDWIYRNGGRKRWGPFVERDTTFLFVEEYPIGSDTNHYRVFIRRAPQPADNVNFTVLSPQNERDWNEFTSILHGIKKSHPEPLPRHAALKDLPHNWTPIRSFGGRYYVDGFAPYPVWISDSLFVRQFMDGPCPSPIEAAKRISPTHYRLRTSAGYSGIDRVEIHIVDTVRKIAVFAFCYENNKTCFHALYAPFETGLEMDMVDFYSLERHADVVKWDEIDFEALIAGKASTSAGEAPEEYKIEEQ</sequence>
<dbReference type="EMBL" id="CP102252">
    <property type="protein sequence ID" value="UWN66560.1"/>
    <property type="molecule type" value="Genomic_DNA"/>
</dbReference>
<evidence type="ECO:0008006" key="3">
    <source>
        <dbReference type="Google" id="ProtNLM"/>
    </source>
</evidence>
<dbReference type="PROSITE" id="PS51257">
    <property type="entry name" value="PROKAR_LIPOPROTEIN"/>
    <property type="match status" value="1"/>
</dbReference>
<organism evidence="1 2">
    <name type="scientific">Alistipes senegalensis JC50</name>
    <dbReference type="NCBI Taxonomy" id="1033732"/>
    <lineage>
        <taxon>Bacteria</taxon>
        <taxon>Pseudomonadati</taxon>
        <taxon>Bacteroidota</taxon>
        <taxon>Bacteroidia</taxon>
        <taxon>Bacteroidales</taxon>
        <taxon>Rikenellaceae</taxon>
        <taxon>Alistipes</taxon>
    </lineage>
</organism>
<dbReference type="RefSeq" id="WP_019151898.1">
    <property type="nucleotide sequence ID" value="NZ_CP102252.1"/>
</dbReference>
<reference evidence="1" key="1">
    <citation type="journal article" date="2022" name="Cell">
        <title>Design, construction, and in vivo augmentation of a complex gut microbiome.</title>
        <authorList>
            <person name="Cheng A.G."/>
            <person name="Ho P.Y."/>
            <person name="Aranda-Diaz A."/>
            <person name="Jain S."/>
            <person name="Yu F.B."/>
            <person name="Meng X."/>
            <person name="Wang M."/>
            <person name="Iakiviak M."/>
            <person name="Nagashima K."/>
            <person name="Zhao A."/>
            <person name="Murugkar P."/>
            <person name="Patil A."/>
            <person name="Atabakhsh K."/>
            <person name="Weakley A."/>
            <person name="Yan J."/>
            <person name="Brumbaugh A.R."/>
            <person name="Higginbottom S."/>
            <person name="Dimas A."/>
            <person name="Shiver A.L."/>
            <person name="Deutschbauer A."/>
            <person name="Neff N."/>
            <person name="Sonnenburg J.L."/>
            <person name="Huang K.C."/>
            <person name="Fischbach M.A."/>
        </authorList>
    </citation>
    <scope>NUCLEOTIDE SEQUENCE</scope>
    <source>
        <strain evidence="1">JC50</strain>
    </source>
</reference>
<gene>
    <name evidence="1" type="ORF">NQ519_06925</name>
</gene>
<name>A0ABY5VAD4_9BACT</name>
<evidence type="ECO:0000313" key="1">
    <source>
        <dbReference type="EMBL" id="UWN66560.1"/>
    </source>
</evidence>
<keyword evidence="2" id="KW-1185">Reference proteome</keyword>